<feature type="transmembrane region" description="Helical" evidence="1">
    <location>
        <begin position="44"/>
        <end position="63"/>
    </location>
</feature>
<keyword evidence="1" id="KW-0812">Transmembrane</keyword>
<feature type="transmembrane region" description="Helical" evidence="1">
    <location>
        <begin position="87"/>
        <end position="110"/>
    </location>
</feature>
<organism evidence="2 3">
    <name type="scientific">Fulvivirga marina</name>
    <dbReference type="NCBI Taxonomy" id="2494733"/>
    <lineage>
        <taxon>Bacteria</taxon>
        <taxon>Pseudomonadati</taxon>
        <taxon>Bacteroidota</taxon>
        <taxon>Cytophagia</taxon>
        <taxon>Cytophagales</taxon>
        <taxon>Fulvivirgaceae</taxon>
        <taxon>Fulvivirga</taxon>
    </lineage>
</organism>
<comment type="caution">
    <text evidence="2">The sequence shown here is derived from an EMBL/GenBank/DDBJ whole genome shotgun (WGS) entry which is preliminary data.</text>
</comment>
<dbReference type="AlphaFoldDB" id="A0A937FXH9"/>
<feature type="transmembrane region" description="Helical" evidence="1">
    <location>
        <begin position="20"/>
        <end position="37"/>
    </location>
</feature>
<protein>
    <submittedName>
        <fullName evidence="2">Uncharacterized protein</fullName>
    </submittedName>
</protein>
<keyword evidence="1" id="KW-0472">Membrane</keyword>
<proteinExistence type="predicted"/>
<reference evidence="2" key="1">
    <citation type="submission" date="2021-01" db="EMBL/GenBank/DDBJ databases">
        <title>Fulvivirga kasyanovii gen. nov., sp nov., a novel member of the phylum Bacteroidetes isolated from seawater in a mussel farm.</title>
        <authorList>
            <person name="Zhao L.-H."/>
            <person name="Wang Z.-J."/>
        </authorList>
    </citation>
    <scope>NUCLEOTIDE SEQUENCE</scope>
    <source>
        <strain evidence="2">29W222</strain>
    </source>
</reference>
<dbReference type="RefSeq" id="WP_202854288.1">
    <property type="nucleotide sequence ID" value="NZ_JAEUGD010000001.1"/>
</dbReference>
<evidence type="ECO:0000313" key="3">
    <source>
        <dbReference type="Proteomes" id="UP000614216"/>
    </source>
</evidence>
<keyword evidence="3" id="KW-1185">Reference proteome</keyword>
<dbReference type="EMBL" id="JAEUGD010000001">
    <property type="protein sequence ID" value="MBL6444746.1"/>
    <property type="molecule type" value="Genomic_DNA"/>
</dbReference>
<sequence length="123" mass="13475">MKFIIQTILIAVLCYITGQYLPFWSLTAVAFVVAVLFKLKPTASFMAGFLAVFALWSFLAYGIDEETSSRLTNRVAQVFMGIPNTTLILITGFIGGLIGGFGAASGALFIDLTQKKRVQKYYS</sequence>
<name>A0A937FXH9_9BACT</name>
<evidence type="ECO:0000256" key="1">
    <source>
        <dbReference type="SAM" id="Phobius"/>
    </source>
</evidence>
<keyword evidence="1" id="KW-1133">Transmembrane helix</keyword>
<accession>A0A937FXH9</accession>
<gene>
    <name evidence="2" type="ORF">JMN32_00390</name>
</gene>
<dbReference type="Proteomes" id="UP000614216">
    <property type="component" value="Unassembled WGS sequence"/>
</dbReference>
<evidence type="ECO:0000313" key="2">
    <source>
        <dbReference type="EMBL" id="MBL6444746.1"/>
    </source>
</evidence>